<comment type="caution">
    <text evidence="2">The sequence shown here is derived from an EMBL/GenBank/DDBJ whole genome shotgun (WGS) entry which is preliminary data.</text>
</comment>
<feature type="transmembrane region" description="Helical" evidence="1">
    <location>
        <begin position="132"/>
        <end position="152"/>
    </location>
</feature>
<accession>A0A8S1SDU7</accession>
<evidence type="ECO:0000313" key="3">
    <source>
        <dbReference type="Proteomes" id="UP000689195"/>
    </source>
</evidence>
<keyword evidence="1" id="KW-1133">Transmembrane helix</keyword>
<evidence type="ECO:0008006" key="4">
    <source>
        <dbReference type="Google" id="ProtNLM"/>
    </source>
</evidence>
<keyword evidence="3" id="KW-1185">Reference proteome</keyword>
<keyword evidence="1" id="KW-0812">Transmembrane</keyword>
<keyword evidence="1" id="KW-0472">Membrane</keyword>
<evidence type="ECO:0000313" key="2">
    <source>
        <dbReference type="EMBL" id="CAD8138146.1"/>
    </source>
</evidence>
<dbReference type="OrthoDB" id="10390106at2759"/>
<dbReference type="Proteomes" id="UP000689195">
    <property type="component" value="Unassembled WGS sequence"/>
</dbReference>
<dbReference type="EMBL" id="CAJJDO010000006">
    <property type="protein sequence ID" value="CAD8138146.1"/>
    <property type="molecule type" value="Genomic_DNA"/>
</dbReference>
<feature type="transmembrane region" description="Helical" evidence="1">
    <location>
        <begin position="63"/>
        <end position="89"/>
    </location>
</feature>
<dbReference type="AlphaFoldDB" id="A0A8S1SDU7"/>
<evidence type="ECO:0000256" key="1">
    <source>
        <dbReference type="SAM" id="Phobius"/>
    </source>
</evidence>
<name>A0A8S1SDU7_9CILI</name>
<gene>
    <name evidence="2" type="ORF">PPENT_87.1.T0060474</name>
</gene>
<protein>
    <recommendedName>
        <fullName evidence="4">Transmembrane protein</fullName>
    </recommendedName>
</protein>
<feature type="transmembrane region" description="Helical" evidence="1">
    <location>
        <begin position="101"/>
        <end position="120"/>
    </location>
</feature>
<reference evidence="2" key="1">
    <citation type="submission" date="2021-01" db="EMBL/GenBank/DDBJ databases">
        <authorList>
            <consortium name="Genoscope - CEA"/>
            <person name="William W."/>
        </authorList>
    </citation>
    <scope>NUCLEOTIDE SEQUENCE</scope>
</reference>
<sequence>MDKNKKLKKTKDSILIRKNGKYSENAGEIARQRSIYMLLFECGILITYLIFLILYSVQGKFKMLYLTLQIVIVLLQILCSCFSIHSMIFFKEYIITKSSNLSILIYCLMIVPFVFMYLEVEKFTMPIILQTIFLSCDIILCCLDQYLIRIFVIDFLKEKQRYNLKAALHNRKSFEDQLQKSIMSKSDDFT</sequence>
<feature type="transmembrane region" description="Helical" evidence="1">
    <location>
        <begin position="35"/>
        <end position="57"/>
    </location>
</feature>
<organism evidence="2 3">
    <name type="scientific">Paramecium pentaurelia</name>
    <dbReference type="NCBI Taxonomy" id="43138"/>
    <lineage>
        <taxon>Eukaryota</taxon>
        <taxon>Sar</taxon>
        <taxon>Alveolata</taxon>
        <taxon>Ciliophora</taxon>
        <taxon>Intramacronucleata</taxon>
        <taxon>Oligohymenophorea</taxon>
        <taxon>Peniculida</taxon>
        <taxon>Parameciidae</taxon>
        <taxon>Paramecium</taxon>
    </lineage>
</organism>
<proteinExistence type="predicted"/>